<proteinExistence type="predicted"/>
<reference evidence="1 2" key="1">
    <citation type="journal article" date="2016" name="Mol. Biol. Evol.">
        <title>Comparative Genomics of Early-Diverging Mushroom-Forming Fungi Provides Insights into the Origins of Lignocellulose Decay Capabilities.</title>
        <authorList>
            <person name="Nagy L.G."/>
            <person name="Riley R."/>
            <person name="Tritt A."/>
            <person name="Adam C."/>
            <person name="Daum C."/>
            <person name="Floudas D."/>
            <person name="Sun H."/>
            <person name="Yadav J.S."/>
            <person name="Pangilinan J."/>
            <person name="Larsson K.H."/>
            <person name="Matsuura K."/>
            <person name="Barry K."/>
            <person name="Labutti K."/>
            <person name="Kuo R."/>
            <person name="Ohm R.A."/>
            <person name="Bhattacharya S.S."/>
            <person name="Shirouzu T."/>
            <person name="Yoshinaga Y."/>
            <person name="Martin F.M."/>
            <person name="Grigoriev I.V."/>
            <person name="Hibbett D.S."/>
        </authorList>
    </citation>
    <scope>NUCLEOTIDE SEQUENCE [LARGE SCALE GENOMIC DNA]</scope>
    <source>
        <strain evidence="1 2">HHB12029</strain>
    </source>
</reference>
<accession>A0A165N1U9</accession>
<keyword evidence="2" id="KW-1185">Reference proteome</keyword>
<dbReference type="EMBL" id="KV425903">
    <property type="protein sequence ID" value="KZW00091.1"/>
    <property type="molecule type" value="Genomic_DNA"/>
</dbReference>
<evidence type="ECO:0000313" key="1">
    <source>
        <dbReference type="EMBL" id="KZW00091.1"/>
    </source>
</evidence>
<gene>
    <name evidence="1" type="ORF">EXIGLDRAFT_722696</name>
</gene>
<name>A0A165N1U9_EXIGL</name>
<organism evidence="1 2">
    <name type="scientific">Exidia glandulosa HHB12029</name>
    <dbReference type="NCBI Taxonomy" id="1314781"/>
    <lineage>
        <taxon>Eukaryota</taxon>
        <taxon>Fungi</taxon>
        <taxon>Dikarya</taxon>
        <taxon>Basidiomycota</taxon>
        <taxon>Agaricomycotina</taxon>
        <taxon>Agaricomycetes</taxon>
        <taxon>Auriculariales</taxon>
        <taxon>Exidiaceae</taxon>
        <taxon>Exidia</taxon>
    </lineage>
</organism>
<dbReference type="AlphaFoldDB" id="A0A165N1U9"/>
<protein>
    <submittedName>
        <fullName evidence="1">Uncharacterized protein</fullName>
    </submittedName>
</protein>
<sequence>MILARPDARDVVKTIPEPIVFIRRAGAETTLWKMQEGAEYAGNESMPTEYSYFAGAMFLWFS</sequence>
<dbReference type="Proteomes" id="UP000077266">
    <property type="component" value="Unassembled WGS sequence"/>
</dbReference>
<dbReference type="InParanoid" id="A0A165N1U9"/>
<evidence type="ECO:0000313" key="2">
    <source>
        <dbReference type="Proteomes" id="UP000077266"/>
    </source>
</evidence>